<evidence type="ECO:0000313" key="4">
    <source>
        <dbReference type="EMBL" id="OKL38819.1"/>
    </source>
</evidence>
<dbReference type="STRING" id="1797110.A3841_05645"/>
<dbReference type="CDD" id="cd10917">
    <property type="entry name" value="CE4_NodB_like_6s_7s"/>
    <property type="match status" value="1"/>
</dbReference>
<dbReference type="PROSITE" id="PS51677">
    <property type="entry name" value="NODB"/>
    <property type="match status" value="1"/>
</dbReference>
<dbReference type="InterPro" id="IPR050248">
    <property type="entry name" value="Polysacc_deacetylase_ArnD"/>
</dbReference>
<keyword evidence="5" id="KW-1185">Reference proteome</keyword>
<dbReference type="GO" id="GO:0016020">
    <property type="term" value="C:membrane"/>
    <property type="evidence" value="ECO:0007669"/>
    <property type="project" value="TreeGrafter"/>
</dbReference>
<dbReference type="GO" id="GO:0016810">
    <property type="term" value="F:hydrolase activity, acting on carbon-nitrogen (but not peptide) bonds"/>
    <property type="evidence" value="ECO:0007669"/>
    <property type="project" value="InterPro"/>
</dbReference>
<dbReference type="Pfam" id="PF01522">
    <property type="entry name" value="Polysacc_deac_1"/>
    <property type="match status" value="1"/>
</dbReference>
<sequence>MPGYTWHREVQGKVLFLTFDDGPIPEVTPWVLEQLEKYEAKATFFCVGDNVAKHPEVAGQALAQGHKLANHTYNHLKGWHTPLQQYVDNAEACQLELEKLQAEAPTLFRPPYGRITGGQAQQLRAKYELVMWDVLTNDYDQRLSPEECLRQSIKSTRSGSIIVFHDSLKARRNLMYALPPYLDHFTKLGYTFETL</sequence>
<accession>A0A1Q5P9A9</accession>
<keyword evidence="1" id="KW-0479">Metal-binding</keyword>
<dbReference type="AlphaFoldDB" id="A0A1Q5P9A9"/>
<dbReference type="GO" id="GO:0005975">
    <property type="term" value="P:carbohydrate metabolic process"/>
    <property type="evidence" value="ECO:0007669"/>
    <property type="project" value="InterPro"/>
</dbReference>
<evidence type="ECO:0000313" key="5">
    <source>
        <dbReference type="Proteomes" id="UP000186551"/>
    </source>
</evidence>
<proteinExistence type="predicted"/>
<comment type="caution">
    <text evidence="4">The sequence shown here is derived from an EMBL/GenBank/DDBJ whole genome shotgun (WGS) entry which is preliminary data.</text>
</comment>
<organism evidence="4 5">
    <name type="scientific">Pontibacter flavimaris</name>
    <dbReference type="NCBI Taxonomy" id="1797110"/>
    <lineage>
        <taxon>Bacteria</taxon>
        <taxon>Pseudomonadati</taxon>
        <taxon>Bacteroidota</taxon>
        <taxon>Cytophagia</taxon>
        <taxon>Cytophagales</taxon>
        <taxon>Hymenobacteraceae</taxon>
        <taxon>Pontibacter</taxon>
    </lineage>
</organism>
<keyword evidence="2" id="KW-0378">Hydrolase</keyword>
<dbReference type="EMBL" id="LVWA01000012">
    <property type="protein sequence ID" value="OKL38819.1"/>
    <property type="molecule type" value="Genomic_DNA"/>
</dbReference>
<evidence type="ECO:0000256" key="1">
    <source>
        <dbReference type="ARBA" id="ARBA00022723"/>
    </source>
</evidence>
<dbReference type="InterPro" id="IPR002509">
    <property type="entry name" value="NODB_dom"/>
</dbReference>
<dbReference type="InterPro" id="IPR011330">
    <property type="entry name" value="Glyco_hydro/deAcase_b/a-brl"/>
</dbReference>
<dbReference type="OrthoDB" id="9812065at2"/>
<reference evidence="4 5" key="1">
    <citation type="submission" date="2016-03" db="EMBL/GenBank/DDBJ databases">
        <title>Genome sequence of Pontibacter sp. nov., of the family cytophagaceae, isolated from marine sediment of the Yellow Sea, China.</title>
        <authorList>
            <person name="Zhang G."/>
            <person name="Zhang R."/>
        </authorList>
    </citation>
    <scope>NUCLEOTIDE SEQUENCE [LARGE SCALE GENOMIC DNA]</scope>
    <source>
        <strain evidence="4 5">S10-8</strain>
    </source>
</reference>
<dbReference type="GO" id="GO:0046872">
    <property type="term" value="F:metal ion binding"/>
    <property type="evidence" value="ECO:0007669"/>
    <property type="project" value="UniProtKB-KW"/>
</dbReference>
<dbReference type="Gene3D" id="3.20.20.370">
    <property type="entry name" value="Glycoside hydrolase/deacetylase"/>
    <property type="match status" value="1"/>
</dbReference>
<dbReference type="PANTHER" id="PTHR10587">
    <property type="entry name" value="GLYCOSYL TRANSFERASE-RELATED"/>
    <property type="match status" value="1"/>
</dbReference>
<name>A0A1Q5P9A9_9BACT</name>
<dbReference type="Proteomes" id="UP000186551">
    <property type="component" value="Unassembled WGS sequence"/>
</dbReference>
<gene>
    <name evidence="4" type="ORF">A3841_05645</name>
</gene>
<dbReference type="PANTHER" id="PTHR10587:SF133">
    <property type="entry name" value="CHITIN DEACETYLASE 1-RELATED"/>
    <property type="match status" value="1"/>
</dbReference>
<evidence type="ECO:0000256" key="2">
    <source>
        <dbReference type="ARBA" id="ARBA00022801"/>
    </source>
</evidence>
<dbReference type="SUPFAM" id="SSF88713">
    <property type="entry name" value="Glycoside hydrolase/deacetylase"/>
    <property type="match status" value="1"/>
</dbReference>
<protein>
    <submittedName>
        <fullName evidence="4">Polysaccharide deacetylase</fullName>
    </submittedName>
</protein>
<evidence type="ECO:0000259" key="3">
    <source>
        <dbReference type="PROSITE" id="PS51677"/>
    </source>
</evidence>
<feature type="domain" description="NodB homology" evidence="3">
    <location>
        <begin position="13"/>
        <end position="193"/>
    </location>
</feature>